<dbReference type="InterPro" id="IPR005478">
    <property type="entry name" value="Transketolase_bac-like"/>
</dbReference>
<dbReference type="SUPFAM" id="SSF52922">
    <property type="entry name" value="TK C-terminal domain-like"/>
    <property type="match status" value="1"/>
</dbReference>
<dbReference type="NCBIfam" id="TIGR00232">
    <property type="entry name" value="tktlase_bact"/>
    <property type="match status" value="1"/>
</dbReference>
<evidence type="ECO:0000256" key="15">
    <source>
        <dbReference type="SAM" id="MobiDB-lite"/>
    </source>
</evidence>
<evidence type="ECO:0000256" key="5">
    <source>
        <dbReference type="ARBA" id="ARBA00022679"/>
    </source>
</evidence>
<evidence type="ECO:0000259" key="16">
    <source>
        <dbReference type="SMART" id="SM00861"/>
    </source>
</evidence>
<evidence type="ECO:0000256" key="10">
    <source>
        <dbReference type="PIRSR" id="PIRSR605478-1"/>
    </source>
</evidence>
<dbReference type="SUPFAM" id="SSF52518">
    <property type="entry name" value="Thiamin diphosphate-binding fold (THDP-binding)"/>
    <property type="match status" value="2"/>
</dbReference>
<comment type="cofactor">
    <cofactor evidence="1">
        <name>Co(2+)</name>
        <dbReference type="ChEBI" id="CHEBI:48828"/>
    </cofactor>
</comment>
<evidence type="ECO:0000256" key="7">
    <source>
        <dbReference type="ARBA" id="ARBA00022842"/>
    </source>
</evidence>
<feature type="domain" description="Transketolase-like pyrimidine-binding" evidence="16">
    <location>
        <begin position="399"/>
        <end position="571"/>
    </location>
</feature>
<feature type="binding site" evidence="12">
    <location>
        <begin position="156"/>
        <end position="158"/>
    </location>
    <ligand>
        <name>thiamine diphosphate</name>
        <dbReference type="ChEBI" id="CHEBI:58937"/>
    </ligand>
</feature>
<feature type="binding site" evidence="11">
    <location>
        <position position="506"/>
    </location>
    <ligand>
        <name>substrate</name>
    </ligand>
</feature>
<evidence type="ECO:0000256" key="12">
    <source>
        <dbReference type="PIRSR" id="PIRSR605478-3"/>
    </source>
</evidence>
<dbReference type="EMBL" id="JABMIG020000202">
    <property type="protein sequence ID" value="KAL3786095.1"/>
    <property type="molecule type" value="Genomic_DNA"/>
</dbReference>
<evidence type="ECO:0000313" key="19">
    <source>
        <dbReference type="Proteomes" id="UP001516023"/>
    </source>
</evidence>
<name>A0ABD3PD79_9STRA</name>
<evidence type="ECO:0000256" key="1">
    <source>
        <dbReference type="ARBA" id="ARBA00001941"/>
    </source>
</evidence>
<gene>
    <name evidence="17" type="ORF">HJC23_003212</name>
    <name evidence="18" type="ORF">HJC23_013094</name>
</gene>
<feature type="binding site" evidence="12">
    <location>
        <position position="305"/>
    </location>
    <ligand>
        <name>thiamine diphosphate</name>
        <dbReference type="ChEBI" id="CHEBI:58937"/>
    </ligand>
</feature>
<dbReference type="PROSITE" id="PS00801">
    <property type="entry name" value="TRANSKETOLASE_1"/>
    <property type="match status" value="1"/>
</dbReference>
<evidence type="ECO:0000313" key="17">
    <source>
        <dbReference type="EMBL" id="KAL3786095.1"/>
    </source>
</evidence>
<dbReference type="InterPro" id="IPR033247">
    <property type="entry name" value="Transketolase_fam"/>
</dbReference>
<dbReference type="Pfam" id="PF02779">
    <property type="entry name" value="Transket_pyr"/>
    <property type="match status" value="1"/>
</dbReference>
<feature type="binding site" evidence="12">
    <location>
        <position position="107"/>
    </location>
    <ligand>
        <name>thiamine diphosphate</name>
        <dbReference type="ChEBI" id="CHEBI:58937"/>
    </ligand>
</feature>
<keyword evidence="19" id="KW-1185">Reference proteome</keyword>
<dbReference type="GO" id="GO:0046872">
    <property type="term" value="F:metal ion binding"/>
    <property type="evidence" value="ECO:0007669"/>
    <property type="project" value="UniProtKB-KW"/>
</dbReference>
<dbReference type="Proteomes" id="UP001516023">
    <property type="component" value="Unassembled WGS sequence"/>
</dbReference>
<dbReference type="EMBL" id="JABMIG020000181">
    <property type="protein sequence ID" value="KAL3787113.1"/>
    <property type="molecule type" value="Genomic_DNA"/>
</dbReference>
<feature type="binding site" evidence="13">
    <location>
        <position position="230"/>
    </location>
    <ligand>
        <name>Mg(2+)</name>
        <dbReference type="ChEBI" id="CHEBI:18420"/>
    </ligand>
</feature>
<dbReference type="Gene3D" id="3.40.50.920">
    <property type="match status" value="1"/>
</dbReference>
<comment type="cofactor">
    <cofactor evidence="13">
        <name>Mg(2+)</name>
        <dbReference type="ChEBI" id="CHEBI:18420"/>
    </cofactor>
    <text evidence="13">Binds 1 Mg(2+) ion per subunit. Can also utilize other divalent metal cations, such as Ca(2+), Mn(2+) and Co(2+).</text>
</comment>
<evidence type="ECO:0000256" key="6">
    <source>
        <dbReference type="ARBA" id="ARBA00022723"/>
    </source>
</evidence>
<dbReference type="Pfam" id="PF22613">
    <property type="entry name" value="Transketolase_C_1"/>
    <property type="match status" value="1"/>
</dbReference>
<dbReference type="InterPro" id="IPR055152">
    <property type="entry name" value="Transketolase-like_C_2"/>
</dbReference>
<evidence type="ECO:0000256" key="4">
    <source>
        <dbReference type="ARBA" id="ARBA00013152"/>
    </source>
</evidence>
<feature type="binding site" evidence="11">
    <location>
        <position position="305"/>
    </location>
    <ligand>
        <name>substrate</name>
    </ligand>
</feature>
<dbReference type="InterPro" id="IPR005475">
    <property type="entry name" value="Transketolase-like_Pyr-bd"/>
</dbReference>
<feature type="binding site" evidence="11">
    <location>
        <position position="514"/>
    </location>
    <ligand>
        <name>substrate</name>
    </ligand>
</feature>
<comment type="similarity">
    <text evidence="2">Belongs to the transketolase family.</text>
</comment>
<feature type="binding site" evidence="11">
    <location>
        <position position="429"/>
    </location>
    <ligand>
        <name>substrate</name>
    </ligand>
</feature>
<feature type="binding site" evidence="11">
    <location>
        <position position="565"/>
    </location>
    <ligand>
        <name>substrate</name>
    </ligand>
</feature>
<dbReference type="PANTHER" id="PTHR43522">
    <property type="entry name" value="TRANSKETOLASE"/>
    <property type="match status" value="1"/>
</dbReference>
<feature type="binding site" evidence="12">
    <location>
        <position position="199"/>
    </location>
    <ligand>
        <name>thiamine diphosphate</name>
        <dbReference type="ChEBI" id="CHEBI:58937"/>
    </ligand>
</feature>
<feature type="binding site" evidence="12">
    <location>
        <position position="482"/>
    </location>
    <ligand>
        <name>thiamine diphosphate</name>
        <dbReference type="ChEBI" id="CHEBI:58937"/>
    </ligand>
</feature>
<feature type="binding site" evidence="11">
    <location>
        <position position="518"/>
    </location>
    <ligand>
        <name>substrate</name>
    </ligand>
</feature>
<sequence>MTYSTEKKMQSDDSEPPAKRSHTDFQSAQLAAYKGSDLELKCINTIRVLAADMVEKANSGHPGAPMGCAPMAHVLWSSLASGGVGRAHSASNPEWWNRDRFVLSNGHACALQYIMLHLSGYEDCSMEQLKLFRQVGSHTPGHPENFCTKGVEVCTGPLGQGISNAVGLAIAAKHLGATYNTPDFPNIISNKTYVICGDGCLQEGVSGEACSLAGHLGLGDLIVLYDDNKITIDGSTDLAFTEDVNKRFEAYGWHVQTVNDVANGLGDLRQAIEAAKKVTDKPSLIKIRTEIGYGSPSKQGSASSHGAPLGSSEVVAVKSRLYGMDPDKSFHVPDDVAAYYKQQAAEAEEMRVTWDAVYLKYKHALPDKAAELERRFKHELPEGVFDNLPTFIFGKDKANATRKFSEACLNAVAPKLPELMGGSADLTGSNCCQIKGSPDFQKDTPEGTTIRFGVREHAMAAICNGMFAYGAFRPFCATFLQFAGYALGAMRLSALSKFGVIYIMTHDSIGLGEDGPTHQPVEMLESLRAMPNMNVFRAADANEMAAAYQIALLSVHTPTVICCTRANVSPLENSSRVNAMKGAYTVVEAEGDGTPDLVLVATGSEVWRCVDAAKALQSDHSIRTRVVSMPCQELFLQQDEEYRKSVLPGNIPTLSVEASSEHGWHRFAHAQIGLTRFGMSGPLEQLYMKFGFGAENVASKGKDLVDFYKQRGVDVPDLNARPTFVNFQGNDH</sequence>
<proteinExistence type="inferred from homology"/>
<keyword evidence="5" id="KW-0808">Transferase</keyword>
<dbReference type="InterPro" id="IPR049557">
    <property type="entry name" value="Transketolase_CS"/>
</dbReference>
<feature type="site" description="Important for catalytic activity" evidence="14">
    <location>
        <position position="305"/>
    </location>
</feature>
<feature type="binding site" evidence="13">
    <location>
        <position position="228"/>
    </location>
    <ligand>
        <name>Mg(2+)</name>
        <dbReference type="ChEBI" id="CHEBI:18420"/>
    </ligand>
</feature>
<evidence type="ECO:0000256" key="9">
    <source>
        <dbReference type="ARBA" id="ARBA00049473"/>
    </source>
</evidence>
<feature type="binding site" evidence="11">
    <location>
        <position position="402"/>
    </location>
    <ligand>
        <name>substrate</name>
    </ligand>
</feature>
<evidence type="ECO:0000256" key="14">
    <source>
        <dbReference type="PIRSR" id="PIRSR605478-5"/>
    </source>
</evidence>
<dbReference type="Pfam" id="PF00456">
    <property type="entry name" value="Transketolase_N"/>
    <property type="match status" value="1"/>
</dbReference>
<evidence type="ECO:0000256" key="13">
    <source>
        <dbReference type="PIRSR" id="PIRSR605478-4"/>
    </source>
</evidence>
<dbReference type="FunFam" id="3.40.50.970:FF:000004">
    <property type="entry name" value="Transketolase"/>
    <property type="match status" value="1"/>
</dbReference>
<dbReference type="InterPro" id="IPR005474">
    <property type="entry name" value="Transketolase_N"/>
</dbReference>
<comment type="catalytic activity">
    <reaction evidence="9">
        <text>D-sedoheptulose 7-phosphate + D-glyceraldehyde 3-phosphate = aldehydo-D-ribose 5-phosphate + D-xylulose 5-phosphate</text>
        <dbReference type="Rhea" id="RHEA:10508"/>
        <dbReference type="ChEBI" id="CHEBI:57483"/>
        <dbReference type="ChEBI" id="CHEBI:57737"/>
        <dbReference type="ChEBI" id="CHEBI:58273"/>
        <dbReference type="ChEBI" id="CHEBI:59776"/>
        <dbReference type="EC" id="2.2.1.1"/>
    </reaction>
</comment>
<evidence type="ECO:0000256" key="2">
    <source>
        <dbReference type="ARBA" id="ARBA00007131"/>
    </source>
</evidence>
<dbReference type="EC" id="2.2.1.1" evidence="4"/>
<accession>A0ABD3PD79</accession>
<dbReference type="FunFam" id="3.40.50.970:FF:000003">
    <property type="entry name" value="Transketolase"/>
    <property type="match status" value="1"/>
</dbReference>
<dbReference type="InterPro" id="IPR009014">
    <property type="entry name" value="Transketo_C/PFOR_II"/>
</dbReference>
<comment type="subunit">
    <text evidence="3">Homodimer.</text>
</comment>
<dbReference type="SMART" id="SM00861">
    <property type="entry name" value="Transket_pyr"/>
    <property type="match status" value="1"/>
</dbReference>
<comment type="caution">
    <text evidence="17">The sequence shown here is derived from an EMBL/GenBank/DDBJ whole genome shotgun (WGS) entry which is preliminary data.</text>
</comment>
<keyword evidence="6 13" id="KW-0479">Metal-binding</keyword>
<reference evidence="17 19" key="1">
    <citation type="journal article" date="2020" name="G3 (Bethesda)">
        <title>Improved Reference Genome for Cyclotella cryptica CCMP332, a Model for Cell Wall Morphogenesis, Salinity Adaptation, and Lipid Production in Diatoms (Bacillariophyta).</title>
        <authorList>
            <person name="Roberts W.R."/>
            <person name="Downey K.M."/>
            <person name="Ruck E.C."/>
            <person name="Traller J.C."/>
            <person name="Alverson A.J."/>
        </authorList>
    </citation>
    <scope>NUCLEOTIDE SEQUENCE [LARGE SCALE GENOMIC DNA]</scope>
    <source>
        <strain evidence="17 19">CCMP332</strain>
    </source>
</reference>
<comment type="cofactor">
    <cofactor evidence="12">
        <name>thiamine diphosphate</name>
        <dbReference type="ChEBI" id="CHEBI:58937"/>
    </cofactor>
    <text evidence="12">Binds 1 thiamine pyrophosphate per subunit. During the reaction, the substrate forms a covalent intermediate with the cofactor.</text>
</comment>
<evidence type="ECO:0000313" key="18">
    <source>
        <dbReference type="EMBL" id="KAL3787113.1"/>
    </source>
</evidence>
<keyword evidence="7 13" id="KW-0460">Magnesium</keyword>
<organism evidence="17 19">
    <name type="scientific">Cyclotella cryptica</name>
    <dbReference type="NCBI Taxonomy" id="29204"/>
    <lineage>
        <taxon>Eukaryota</taxon>
        <taxon>Sar</taxon>
        <taxon>Stramenopiles</taxon>
        <taxon>Ochrophyta</taxon>
        <taxon>Bacillariophyta</taxon>
        <taxon>Coscinodiscophyceae</taxon>
        <taxon>Thalassiosirophycidae</taxon>
        <taxon>Stephanodiscales</taxon>
        <taxon>Stephanodiscaceae</taxon>
        <taxon>Cyclotella</taxon>
    </lineage>
</organism>
<feature type="binding site" evidence="11">
    <location>
        <position position="61"/>
    </location>
    <ligand>
        <name>substrate</name>
    </ligand>
</feature>
<feature type="binding site" evidence="13">
    <location>
        <position position="198"/>
    </location>
    <ligand>
        <name>Mg(2+)</name>
        <dbReference type="ChEBI" id="CHEBI:18420"/>
    </ligand>
</feature>
<dbReference type="AlphaFoldDB" id="A0ABD3PD79"/>
<dbReference type="PANTHER" id="PTHR43522:SF2">
    <property type="entry name" value="TRANSKETOLASE 1-RELATED"/>
    <property type="match status" value="1"/>
</dbReference>
<feature type="binding site" evidence="12">
    <location>
        <position position="228"/>
    </location>
    <ligand>
        <name>thiamine diphosphate</name>
        <dbReference type="ChEBI" id="CHEBI:58937"/>
    </ligand>
</feature>
<feature type="site" description="Important for catalytic activity" evidence="14">
    <location>
        <position position="61"/>
    </location>
</feature>
<dbReference type="Gene3D" id="3.40.50.970">
    <property type="match status" value="2"/>
</dbReference>
<dbReference type="InterPro" id="IPR029061">
    <property type="entry name" value="THDP-binding"/>
</dbReference>
<dbReference type="CDD" id="cd07033">
    <property type="entry name" value="TPP_PYR_DXS_TK_like"/>
    <property type="match status" value="1"/>
</dbReference>
<evidence type="ECO:0000256" key="3">
    <source>
        <dbReference type="ARBA" id="ARBA00011738"/>
    </source>
</evidence>
<evidence type="ECO:0000256" key="11">
    <source>
        <dbReference type="PIRSR" id="PIRSR605478-2"/>
    </source>
</evidence>
<protein>
    <recommendedName>
        <fullName evidence="4">transketolase</fullName>
        <ecNumber evidence="4">2.2.1.1</ecNumber>
    </recommendedName>
</protein>
<reference evidence="17" key="2">
    <citation type="submission" date="2024-11" db="EMBL/GenBank/DDBJ databases">
        <authorList>
            <person name="Roberts W.R."/>
            <person name="Alverson A.J."/>
        </authorList>
    </citation>
    <scope>NUCLEOTIDE SEQUENCE</scope>
    <source>
        <strain evidence="17">CCMP332</strain>
    </source>
</reference>
<feature type="compositionally biased region" description="Basic and acidic residues" evidence="15">
    <location>
        <begin position="1"/>
        <end position="23"/>
    </location>
</feature>
<keyword evidence="8 12" id="KW-0786">Thiamine pyrophosphate</keyword>
<feature type="region of interest" description="Disordered" evidence="15">
    <location>
        <begin position="1"/>
        <end position="24"/>
    </location>
</feature>
<feature type="active site" description="Proton donor" evidence="10">
    <location>
        <position position="456"/>
    </location>
</feature>
<dbReference type="FunFam" id="3.40.50.920:FF:000003">
    <property type="entry name" value="Transketolase"/>
    <property type="match status" value="1"/>
</dbReference>
<dbReference type="CDD" id="cd02012">
    <property type="entry name" value="TPP_TK"/>
    <property type="match status" value="1"/>
</dbReference>
<dbReference type="GO" id="GO:0004802">
    <property type="term" value="F:transketolase activity"/>
    <property type="evidence" value="ECO:0007669"/>
    <property type="project" value="UniProtKB-EC"/>
</dbReference>
<evidence type="ECO:0000256" key="8">
    <source>
        <dbReference type="ARBA" id="ARBA00023052"/>
    </source>
</evidence>